<dbReference type="PANTHER" id="PTHR11851:SF49">
    <property type="entry name" value="MITOCHONDRIAL-PROCESSING PEPTIDASE SUBUNIT ALPHA"/>
    <property type="match status" value="1"/>
</dbReference>
<gene>
    <name evidence="5" type="ORF">UV11_C0006G0034</name>
</gene>
<dbReference type="EMBL" id="LCDF01000006">
    <property type="protein sequence ID" value="KKS48629.1"/>
    <property type="molecule type" value="Genomic_DNA"/>
</dbReference>
<protein>
    <submittedName>
        <fullName evidence="5">Peptidase M16 domain protein</fullName>
    </submittedName>
</protein>
<dbReference type="PROSITE" id="PS00143">
    <property type="entry name" value="INSULINASE"/>
    <property type="match status" value="1"/>
</dbReference>
<name>A0A0G0ZIY0_9BACT</name>
<dbReference type="AlphaFoldDB" id="A0A0G0ZIY0"/>
<dbReference type="GO" id="GO:0046872">
    <property type="term" value="F:metal ion binding"/>
    <property type="evidence" value="ECO:0007669"/>
    <property type="project" value="InterPro"/>
</dbReference>
<dbReference type="Proteomes" id="UP000034036">
    <property type="component" value="Unassembled WGS sequence"/>
</dbReference>
<dbReference type="Pfam" id="PF00675">
    <property type="entry name" value="Peptidase_M16"/>
    <property type="match status" value="1"/>
</dbReference>
<dbReference type="STRING" id="1618659.UV11_C0006G0034"/>
<evidence type="ECO:0000259" key="3">
    <source>
        <dbReference type="Pfam" id="PF00675"/>
    </source>
</evidence>
<dbReference type="InterPro" id="IPR011249">
    <property type="entry name" value="Metalloenz_LuxS/M16"/>
</dbReference>
<reference evidence="5" key="1">
    <citation type="journal article" date="2015" name="Nature">
        <title>rRNA introns, odd ribosomes, and small enigmatic genomes across a large radiation of phyla.</title>
        <authorList>
            <person name="Brown C.T."/>
            <person name="Hug L.A."/>
            <person name="Thomas B.C."/>
            <person name="Sharon I."/>
            <person name="Castelle C.J."/>
            <person name="Singh A."/>
            <person name="Wilkins M.J."/>
            <person name="Williams K.H."/>
            <person name="Banfield J.F."/>
        </authorList>
    </citation>
    <scope>NUCLEOTIDE SEQUENCE [LARGE SCALE GENOMIC DNA]</scope>
</reference>
<organism evidence="5 6">
    <name type="scientific">Candidatus Giovannonibacteria bacterium GW2011_GWF2_42_19</name>
    <dbReference type="NCBI Taxonomy" id="1618659"/>
    <lineage>
        <taxon>Bacteria</taxon>
        <taxon>Candidatus Giovannoniibacteriota</taxon>
    </lineage>
</organism>
<comment type="similarity">
    <text evidence="1 2">Belongs to the peptidase M16 family.</text>
</comment>
<dbReference type="Pfam" id="PF05193">
    <property type="entry name" value="Peptidase_M16_C"/>
    <property type="match status" value="1"/>
</dbReference>
<comment type="caution">
    <text evidence="5">The sequence shown here is derived from an EMBL/GenBank/DDBJ whole genome shotgun (WGS) entry which is preliminary data.</text>
</comment>
<dbReference type="SUPFAM" id="SSF63411">
    <property type="entry name" value="LuxS/MPP-like metallohydrolase"/>
    <property type="match status" value="2"/>
</dbReference>
<dbReference type="GO" id="GO:0004222">
    <property type="term" value="F:metalloendopeptidase activity"/>
    <property type="evidence" value="ECO:0007669"/>
    <property type="project" value="InterPro"/>
</dbReference>
<evidence type="ECO:0000259" key="4">
    <source>
        <dbReference type="Pfam" id="PF05193"/>
    </source>
</evidence>
<feature type="domain" description="Peptidase M16 N-terminal" evidence="3">
    <location>
        <begin position="29"/>
        <end position="163"/>
    </location>
</feature>
<dbReference type="Gene3D" id="3.30.830.10">
    <property type="entry name" value="Metalloenzyme, LuxS/M16 peptidase-like"/>
    <property type="match status" value="2"/>
</dbReference>
<dbReference type="PANTHER" id="PTHR11851">
    <property type="entry name" value="METALLOPROTEASE"/>
    <property type="match status" value="1"/>
</dbReference>
<accession>A0A0G0ZIY0</accession>
<dbReference type="InterPro" id="IPR011765">
    <property type="entry name" value="Pept_M16_N"/>
</dbReference>
<sequence>MRLRPISNGMKFEKKVFKNGLRAVVAPMKDTQAATLWVLFGTGSKYEVKEKNGISHFLEHLFFKGTKSRPKPGQVNLELDRLGAQSNAFTSKEFTGYYVKASAKHFDMALDIVSDILIRPIFKPEEIEKERGVILQELSMYEDDPRRQAFEIFEELLYGDQPAGWDTGGTPESVKNILRKDILNYRNSHYLTSNAVVTVAGNIDTADTFKKIEKAFSKMSDGRKISKLPARDEQAAPEVKFKKKDVDQTHVRIGVRAYNMFDERRWALTLLNTIIGGNWSSRLFMELREKLGLTYYVRSFLEQYSDTGYLMAAAGIPHESLPKVSKKIIEIMRDARVKGVSDKEIKFAKEYIRGSTALAFESTDEVASFIASQEIFYGKIMTPEEVLSKIEKVRKSDIMKTAKDILRPSKVNLAAIGPHGDAGLYKKILADL</sequence>
<proteinExistence type="inferred from homology"/>
<dbReference type="InterPro" id="IPR050361">
    <property type="entry name" value="MPP/UQCRC_Complex"/>
</dbReference>
<evidence type="ECO:0000313" key="6">
    <source>
        <dbReference type="Proteomes" id="UP000034036"/>
    </source>
</evidence>
<feature type="domain" description="Peptidase M16 C-terminal" evidence="4">
    <location>
        <begin position="179"/>
        <end position="350"/>
    </location>
</feature>
<evidence type="ECO:0000256" key="1">
    <source>
        <dbReference type="ARBA" id="ARBA00007261"/>
    </source>
</evidence>
<dbReference type="InterPro" id="IPR001431">
    <property type="entry name" value="Pept_M16_Zn_BS"/>
</dbReference>
<dbReference type="GO" id="GO:0006508">
    <property type="term" value="P:proteolysis"/>
    <property type="evidence" value="ECO:0007669"/>
    <property type="project" value="InterPro"/>
</dbReference>
<dbReference type="InterPro" id="IPR007863">
    <property type="entry name" value="Peptidase_M16_C"/>
</dbReference>
<evidence type="ECO:0000256" key="2">
    <source>
        <dbReference type="RuleBase" id="RU004447"/>
    </source>
</evidence>
<evidence type="ECO:0000313" key="5">
    <source>
        <dbReference type="EMBL" id="KKS48629.1"/>
    </source>
</evidence>